<dbReference type="Gene3D" id="3.80.10.10">
    <property type="entry name" value="Ribonuclease Inhibitor"/>
    <property type="match status" value="1"/>
</dbReference>
<sequence>MEHILLAGDYPNLTYLELFNFKQKIVCYFTDKSAFQHIFQHQITDLILHNNDENRVGTSLKIYNRNIYAHIIDVFQNLQHLTIIRSSSVDEYPPFSLSCLPSTTYFTSTLTTLCINVLSFDDCISLLDGRLKQLTTFNVQFYCIFKYTLIPINIGYIHNLKCFSLTSYNVFWDTNDLIASLLRRMTHLEKLTLYLRMGKSGRLDSNTSPYVDGTYLQNEILVLMSQLHTFNFYISTQTLIDYSCSRISSNNIQQTFKNIKYEQTACIIDYFGAVGTICHVDLLPFTFTHLEMITTHFPFILFNSVTHLSVYDFIPFEHEFFMQISQAFPLLKCFFTENWRM</sequence>
<dbReference type="EMBL" id="CAJNOL010001027">
    <property type="protein sequence ID" value="CAF1269004.1"/>
    <property type="molecule type" value="Genomic_DNA"/>
</dbReference>
<proteinExistence type="predicted"/>
<keyword evidence="4" id="KW-1185">Reference proteome</keyword>
<dbReference type="Proteomes" id="UP000663854">
    <property type="component" value="Unassembled WGS sequence"/>
</dbReference>
<dbReference type="SUPFAM" id="SSF52047">
    <property type="entry name" value="RNI-like"/>
    <property type="match status" value="1"/>
</dbReference>
<name>A0A813QVK8_9BILA</name>
<dbReference type="AlphaFoldDB" id="A0A813QVK8"/>
<evidence type="ECO:0000313" key="1">
    <source>
        <dbReference type="EMBL" id="CAF0773059.1"/>
    </source>
</evidence>
<evidence type="ECO:0000313" key="3">
    <source>
        <dbReference type="Proteomes" id="UP000663854"/>
    </source>
</evidence>
<dbReference type="InterPro" id="IPR032675">
    <property type="entry name" value="LRR_dom_sf"/>
</dbReference>
<evidence type="ECO:0000313" key="4">
    <source>
        <dbReference type="Proteomes" id="UP000663870"/>
    </source>
</evidence>
<organism evidence="1 3">
    <name type="scientific">Rotaria sordida</name>
    <dbReference type="NCBI Taxonomy" id="392033"/>
    <lineage>
        <taxon>Eukaryota</taxon>
        <taxon>Metazoa</taxon>
        <taxon>Spiralia</taxon>
        <taxon>Gnathifera</taxon>
        <taxon>Rotifera</taxon>
        <taxon>Eurotatoria</taxon>
        <taxon>Bdelloidea</taxon>
        <taxon>Philodinida</taxon>
        <taxon>Philodinidae</taxon>
        <taxon>Rotaria</taxon>
    </lineage>
</organism>
<evidence type="ECO:0000313" key="2">
    <source>
        <dbReference type="EMBL" id="CAF1269004.1"/>
    </source>
</evidence>
<protein>
    <submittedName>
        <fullName evidence="1">Uncharacterized protein</fullName>
    </submittedName>
</protein>
<dbReference type="Proteomes" id="UP000663870">
    <property type="component" value="Unassembled WGS sequence"/>
</dbReference>
<dbReference type="EMBL" id="CAJNOH010000023">
    <property type="protein sequence ID" value="CAF0773059.1"/>
    <property type="molecule type" value="Genomic_DNA"/>
</dbReference>
<comment type="caution">
    <text evidence="1">The sequence shown here is derived from an EMBL/GenBank/DDBJ whole genome shotgun (WGS) entry which is preliminary data.</text>
</comment>
<accession>A0A813QVK8</accession>
<gene>
    <name evidence="2" type="ORF">JXQ802_LOCUS27886</name>
    <name evidence="1" type="ORF">PYM288_LOCUS3216</name>
</gene>
<reference evidence="1" key="1">
    <citation type="submission" date="2021-02" db="EMBL/GenBank/DDBJ databases">
        <authorList>
            <person name="Nowell W R."/>
        </authorList>
    </citation>
    <scope>NUCLEOTIDE SEQUENCE</scope>
</reference>